<keyword evidence="10" id="KW-1185">Reference proteome</keyword>
<organism evidence="9 10">
    <name type="scientific">Actinoplanes sandaracinus</name>
    <dbReference type="NCBI Taxonomy" id="3045177"/>
    <lineage>
        <taxon>Bacteria</taxon>
        <taxon>Bacillati</taxon>
        <taxon>Actinomycetota</taxon>
        <taxon>Actinomycetes</taxon>
        <taxon>Micromonosporales</taxon>
        <taxon>Micromonosporaceae</taxon>
        <taxon>Actinoplanes</taxon>
    </lineage>
</organism>
<protein>
    <submittedName>
        <fullName evidence="9">Methyl-accepting chemotaxis protein</fullName>
    </submittedName>
</protein>
<keyword evidence="1 6" id="KW-0812">Transmembrane</keyword>
<evidence type="ECO:0000256" key="5">
    <source>
        <dbReference type="PROSITE-ProRule" id="PRU00284"/>
    </source>
</evidence>
<dbReference type="CDD" id="cd06225">
    <property type="entry name" value="HAMP"/>
    <property type="match status" value="1"/>
</dbReference>
<evidence type="ECO:0000256" key="2">
    <source>
        <dbReference type="ARBA" id="ARBA00022989"/>
    </source>
</evidence>
<evidence type="ECO:0000313" key="10">
    <source>
        <dbReference type="Proteomes" id="UP001241758"/>
    </source>
</evidence>
<dbReference type="SUPFAM" id="SSF58104">
    <property type="entry name" value="Methyl-accepting chemotaxis protein (MCP) signaling domain"/>
    <property type="match status" value="1"/>
</dbReference>
<keyword evidence="2 6" id="KW-1133">Transmembrane helix</keyword>
<dbReference type="SMART" id="SM00304">
    <property type="entry name" value="HAMP"/>
    <property type="match status" value="1"/>
</dbReference>
<evidence type="ECO:0000313" key="9">
    <source>
        <dbReference type="EMBL" id="MDI6105588.1"/>
    </source>
</evidence>
<accession>A0ABT6X0T0</accession>
<comment type="similarity">
    <text evidence="4">Belongs to the methyl-accepting chemotaxis (MCP) protein family.</text>
</comment>
<feature type="domain" description="HAMP" evidence="8">
    <location>
        <begin position="196"/>
        <end position="248"/>
    </location>
</feature>
<dbReference type="InterPro" id="IPR003660">
    <property type="entry name" value="HAMP_dom"/>
</dbReference>
<evidence type="ECO:0000259" key="8">
    <source>
        <dbReference type="PROSITE" id="PS50885"/>
    </source>
</evidence>
<dbReference type="Proteomes" id="UP001241758">
    <property type="component" value="Unassembled WGS sequence"/>
</dbReference>
<dbReference type="EMBL" id="JASCTH010000048">
    <property type="protein sequence ID" value="MDI6105588.1"/>
    <property type="molecule type" value="Genomic_DNA"/>
</dbReference>
<dbReference type="Gene3D" id="1.10.287.950">
    <property type="entry name" value="Methyl-accepting chemotaxis protein"/>
    <property type="match status" value="1"/>
</dbReference>
<keyword evidence="6" id="KW-0472">Membrane</keyword>
<dbReference type="Pfam" id="PF00672">
    <property type="entry name" value="HAMP"/>
    <property type="match status" value="1"/>
</dbReference>
<proteinExistence type="inferred from homology"/>
<evidence type="ECO:0000256" key="3">
    <source>
        <dbReference type="ARBA" id="ARBA00023224"/>
    </source>
</evidence>
<feature type="transmembrane region" description="Helical" evidence="6">
    <location>
        <begin position="171"/>
        <end position="194"/>
    </location>
</feature>
<dbReference type="PROSITE" id="PS50111">
    <property type="entry name" value="CHEMOTAXIS_TRANSDUC_2"/>
    <property type="match status" value="1"/>
</dbReference>
<evidence type="ECO:0000259" key="7">
    <source>
        <dbReference type="PROSITE" id="PS50111"/>
    </source>
</evidence>
<dbReference type="PANTHER" id="PTHR32089:SF112">
    <property type="entry name" value="LYSOZYME-LIKE PROTEIN-RELATED"/>
    <property type="match status" value="1"/>
</dbReference>
<gene>
    <name evidence="9" type="ORF">QLQ12_44115</name>
</gene>
<dbReference type="RefSeq" id="WP_282767055.1">
    <property type="nucleotide sequence ID" value="NZ_JASCTH010000048.1"/>
</dbReference>
<keyword evidence="3 5" id="KW-0807">Transducer</keyword>
<feature type="domain" description="Methyl-accepting transducer" evidence="7">
    <location>
        <begin position="253"/>
        <end position="496"/>
    </location>
</feature>
<dbReference type="SMART" id="SM00283">
    <property type="entry name" value="MA"/>
    <property type="match status" value="1"/>
</dbReference>
<dbReference type="PROSITE" id="PS50885">
    <property type="entry name" value="HAMP"/>
    <property type="match status" value="1"/>
</dbReference>
<sequence>MAGTGAWGAQRQRSLQADLSRLRAVADQIQQLRYLDADISGWQGYIYAEAMVAGGAQAVEPDAYNRSGLLASKSAVYDLLPKIDRGAMIATERTELDRQQGLWDTYFRHDDEMVALIAAGTPAAMSKAYEILNEPLDTAWSDLLASTEKILASVAERVAALTAEVDRVGRFVINAVVAAGLLAVVLALLLSRLVTRSVVRPLRHSITVLHRVGAGDLTAATGLTTRDETGQLGQAVDAMTGELRTTVQALAGSAATLARASTELSATSGRLADSSATTAAEAVHASDAAAQVSRHIQAVTQGSAEMDQAIADIARSASTAAQVGVDAVHAVEATSATVAELGDASAQISDVVKVITSIAEQTNLLALNATIEAARAGDAGKGFAVVASEVKDLAQETARATGEIIDRVNAIQASTQAAVEAIDRIREVVQIIDAQQSAIAAAVEQQSATSREMSRGVNETAAGSTDITVSVHAVASAARVTDAGIEEARTAATELATMSSDLQALVQRFRY</sequence>
<dbReference type="InterPro" id="IPR004089">
    <property type="entry name" value="MCPsignal_dom"/>
</dbReference>
<reference evidence="9 10" key="1">
    <citation type="submission" date="2023-05" db="EMBL/GenBank/DDBJ databases">
        <title>Actinoplanes sp. NEAU-A12 genome sequencing.</title>
        <authorList>
            <person name="Wang Z.-S."/>
        </authorList>
    </citation>
    <scope>NUCLEOTIDE SEQUENCE [LARGE SCALE GENOMIC DNA]</scope>
    <source>
        <strain evidence="9 10">NEAU-A12</strain>
    </source>
</reference>
<name>A0ABT6X0T0_9ACTN</name>
<evidence type="ECO:0000256" key="1">
    <source>
        <dbReference type="ARBA" id="ARBA00022692"/>
    </source>
</evidence>
<comment type="caution">
    <text evidence="9">The sequence shown here is derived from an EMBL/GenBank/DDBJ whole genome shotgun (WGS) entry which is preliminary data.</text>
</comment>
<evidence type="ECO:0000256" key="6">
    <source>
        <dbReference type="SAM" id="Phobius"/>
    </source>
</evidence>
<dbReference type="Pfam" id="PF00015">
    <property type="entry name" value="MCPsignal"/>
    <property type="match status" value="1"/>
</dbReference>
<evidence type="ECO:0000256" key="4">
    <source>
        <dbReference type="ARBA" id="ARBA00029447"/>
    </source>
</evidence>
<dbReference type="PANTHER" id="PTHR32089">
    <property type="entry name" value="METHYL-ACCEPTING CHEMOTAXIS PROTEIN MCPB"/>
    <property type="match status" value="1"/>
</dbReference>